<keyword evidence="5" id="KW-1185">Reference proteome</keyword>
<dbReference type="Gene3D" id="1.10.4100.10">
    <property type="entry name" value="2-methylcitrate dehydratase PrpD"/>
    <property type="match status" value="1"/>
</dbReference>
<dbReference type="Pfam" id="PF19305">
    <property type="entry name" value="MmgE_PrpD_C"/>
    <property type="match status" value="1"/>
</dbReference>
<evidence type="ECO:0000259" key="2">
    <source>
        <dbReference type="Pfam" id="PF03972"/>
    </source>
</evidence>
<dbReference type="RefSeq" id="WP_100345715.1">
    <property type="nucleotide sequence ID" value="NZ_PGFB01000005.1"/>
</dbReference>
<evidence type="ECO:0000313" key="4">
    <source>
        <dbReference type="EMBL" id="PJJ55605.1"/>
    </source>
</evidence>
<evidence type="ECO:0000313" key="5">
    <source>
        <dbReference type="Proteomes" id="UP000230161"/>
    </source>
</evidence>
<dbReference type="InterPro" id="IPR045337">
    <property type="entry name" value="MmgE_PrpD_C"/>
</dbReference>
<reference evidence="4 5" key="1">
    <citation type="submission" date="2017-11" db="EMBL/GenBank/DDBJ databases">
        <title>Genomic Encyclopedia of Archaeal and Bacterial Type Strains, Phase II (KMG-II): From Individual Species to Whole Genera.</title>
        <authorList>
            <person name="Goeker M."/>
        </authorList>
    </citation>
    <scope>NUCLEOTIDE SEQUENCE [LARGE SCALE GENOMIC DNA]</scope>
    <source>
        <strain evidence="4 5">DSM 25625</strain>
    </source>
</reference>
<dbReference type="Pfam" id="PF03972">
    <property type="entry name" value="MmgE_PrpD_N"/>
    <property type="match status" value="1"/>
</dbReference>
<dbReference type="PANTHER" id="PTHR16943:SF8">
    <property type="entry name" value="2-METHYLCITRATE DEHYDRATASE"/>
    <property type="match status" value="1"/>
</dbReference>
<dbReference type="OrthoDB" id="9797528at2"/>
<dbReference type="Gene3D" id="3.30.1330.120">
    <property type="entry name" value="2-methylcitrate dehydratase PrpD"/>
    <property type="match status" value="1"/>
</dbReference>
<dbReference type="InterPro" id="IPR045336">
    <property type="entry name" value="MmgE_PrpD_N"/>
</dbReference>
<dbReference type="EMBL" id="PGFB01000005">
    <property type="protein sequence ID" value="PJJ55605.1"/>
    <property type="molecule type" value="Genomic_DNA"/>
</dbReference>
<dbReference type="InterPro" id="IPR005656">
    <property type="entry name" value="MmgE_PrpD"/>
</dbReference>
<dbReference type="GO" id="GO:0016829">
    <property type="term" value="F:lyase activity"/>
    <property type="evidence" value="ECO:0007669"/>
    <property type="project" value="InterPro"/>
</dbReference>
<dbReference type="PANTHER" id="PTHR16943">
    <property type="entry name" value="2-METHYLCITRATE DEHYDRATASE-RELATED"/>
    <property type="match status" value="1"/>
</dbReference>
<feature type="domain" description="MmgE/PrpD N-terminal" evidence="2">
    <location>
        <begin position="15"/>
        <end position="250"/>
    </location>
</feature>
<proteinExistence type="inferred from homology"/>
<name>A0A2M9BCC4_9MICO</name>
<accession>A0A2M9BCC4</accession>
<dbReference type="InterPro" id="IPR042183">
    <property type="entry name" value="MmgE/PrpD_sf_1"/>
</dbReference>
<dbReference type="InterPro" id="IPR036148">
    <property type="entry name" value="MmgE/PrpD_sf"/>
</dbReference>
<feature type="domain" description="MmgE/PrpD C-terminal" evidence="3">
    <location>
        <begin position="276"/>
        <end position="434"/>
    </location>
</feature>
<protein>
    <submittedName>
        <fullName evidence="4">2-methylcitrate dehydratase PrpD</fullName>
    </submittedName>
</protein>
<evidence type="ECO:0000256" key="1">
    <source>
        <dbReference type="ARBA" id="ARBA00006174"/>
    </source>
</evidence>
<dbReference type="AlphaFoldDB" id="A0A2M9BCC4"/>
<dbReference type="SUPFAM" id="SSF103378">
    <property type="entry name" value="2-methylcitrate dehydratase PrpD"/>
    <property type="match status" value="1"/>
</dbReference>
<dbReference type="Proteomes" id="UP000230161">
    <property type="component" value="Unassembled WGS sequence"/>
</dbReference>
<dbReference type="InterPro" id="IPR042188">
    <property type="entry name" value="MmgE/PrpD_sf_2"/>
</dbReference>
<comment type="similarity">
    <text evidence="1">Belongs to the PrpD family.</text>
</comment>
<gene>
    <name evidence="4" type="ORF">CLV54_2952</name>
</gene>
<evidence type="ECO:0000259" key="3">
    <source>
        <dbReference type="Pfam" id="PF19305"/>
    </source>
</evidence>
<organism evidence="4 5">
    <name type="scientific">Compostimonas suwonensis</name>
    <dbReference type="NCBI Taxonomy" id="1048394"/>
    <lineage>
        <taxon>Bacteria</taxon>
        <taxon>Bacillati</taxon>
        <taxon>Actinomycetota</taxon>
        <taxon>Actinomycetes</taxon>
        <taxon>Micrococcales</taxon>
        <taxon>Microbacteriaceae</taxon>
        <taxon>Compostimonas</taxon>
    </lineage>
</organism>
<comment type="caution">
    <text evidence="4">The sequence shown here is derived from an EMBL/GenBank/DDBJ whole genome shotgun (WGS) entry which is preliminary data.</text>
</comment>
<sequence length="467" mass="49000">MSKTTASPANSTGILAEFASQLRFADLPPEVVAHAKRCIADTVACGLYGSTLPWTRILHESIASVDGEGGCVVWGTPGGLSAPDAALVNGAAVHGFELDDLHQQSIVHPGSVVLPAALALAELDTAVTGEQLVTAVVVGYEVAARVGMSVGAAHLLQGFHPTATHGTLGAAAAAGSILGLDADAMHNALGIAGTQSSGLMAAQFESMVKRFHAGRAAQSGVYSAVLAAHGYTGIDDLFESGYGGYLTTLSPRHDASLLTAGLGEVWETLRVGFKPYSTNGSCHPAIDALLELRETEGLRLEDVDRVTLHVSSATKEHVGWLYEPDSVTTAQMNLPYIVAVVLADGDAFVNQFTPERIADPGLVAFSRRVHVEADAAIDARGDTARHTTRLELRLKDGRVLHAAREFARGSGRLPLTTIESAQKFDKLTEGVATARRPWEVYALVEKLDGAQSASSLAEALRSETPMN</sequence>